<proteinExistence type="predicted"/>
<feature type="compositionally biased region" description="Basic residues" evidence="1">
    <location>
        <begin position="52"/>
        <end position="65"/>
    </location>
</feature>
<dbReference type="AlphaFoldDB" id="A0AAV3ZDQ0"/>
<accession>A0AAV3ZDQ0</accession>
<protein>
    <submittedName>
        <fullName evidence="2">Uncharacterized protein</fullName>
    </submittedName>
</protein>
<dbReference type="Proteomes" id="UP000735302">
    <property type="component" value="Unassembled WGS sequence"/>
</dbReference>
<keyword evidence="3" id="KW-1185">Reference proteome</keyword>
<dbReference type="EMBL" id="BLXT01002217">
    <property type="protein sequence ID" value="GFN92018.1"/>
    <property type="molecule type" value="Genomic_DNA"/>
</dbReference>
<gene>
    <name evidence="2" type="ORF">PoB_001852400</name>
</gene>
<feature type="region of interest" description="Disordered" evidence="1">
    <location>
        <begin position="1"/>
        <end position="66"/>
    </location>
</feature>
<evidence type="ECO:0000313" key="3">
    <source>
        <dbReference type="Proteomes" id="UP000735302"/>
    </source>
</evidence>
<sequence length="134" mass="14994">MTAAATNCNNNNNNNNNRNNKNNNNDNDNEDGDDDTKNKTKNNNNNITADNKKHRNYNNRTRHSTKQFETKPFLSVHDKTVFVISPSLTHHLSEQSCEHGLQSFSGKLNTLACAEKEGTYLAATKCLAINVKEG</sequence>
<evidence type="ECO:0000256" key="1">
    <source>
        <dbReference type="SAM" id="MobiDB-lite"/>
    </source>
</evidence>
<feature type="compositionally biased region" description="Low complexity" evidence="1">
    <location>
        <begin position="1"/>
        <end position="26"/>
    </location>
</feature>
<evidence type="ECO:0000313" key="2">
    <source>
        <dbReference type="EMBL" id="GFN92018.1"/>
    </source>
</evidence>
<name>A0AAV3ZDQ0_9GAST</name>
<organism evidence="2 3">
    <name type="scientific">Plakobranchus ocellatus</name>
    <dbReference type="NCBI Taxonomy" id="259542"/>
    <lineage>
        <taxon>Eukaryota</taxon>
        <taxon>Metazoa</taxon>
        <taxon>Spiralia</taxon>
        <taxon>Lophotrochozoa</taxon>
        <taxon>Mollusca</taxon>
        <taxon>Gastropoda</taxon>
        <taxon>Heterobranchia</taxon>
        <taxon>Euthyneura</taxon>
        <taxon>Panpulmonata</taxon>
        <taxon>Sacoglossa</taxon>
        <taxon>Placobranchoidea</taxon>
        <taxon>Plakobranchidae</taxon>
        <taxon>Plakobranchus</taxon>
    </lineage>
</organism>
<comment type="caution">
    <text evidence="2">The sequence shown here is derived from an EMBL/GenBank/DDBJ whole genome shotgun (WGS) entry which is preliminary data.</text>
</comment>
<reference evidence="2 3" key="1">
    <citation type="journal article" date="2021" name="Elife">
        <title>Chloroplast acquisition without the gene transfer in kleptoplastic sea slugs, Plakobranchus ocellatus.</title>
        <authorList>
            <person name="Maeda T."/>
            <person name="Takahashi S."/>
            <person name="Yoshida T."/>
            <person name="Shimamura S."/>
            <person name="Takaki Y."/>
            <person name="Nagai Y."/>
            <person name="Toyoda A."/>
            <person name="Suzuki Y."/>
            <person name="Arimoto A."/>
            <person name="Ishii H."/>
            <person name="Satoh N."/>
            <person name="Nishiyama T."/>
            <person name="Hasebe M."/>
            <person name="Maruyama T."/>
            <person name="Minagawa J."/>
            <person name="Obokata J."/>
            <person name="Shigenobu S."/>
        </authorList>
    </citation>
    <scope>NUCLEOTIDE SEQUENCE [LARGE SCALE GENOMIC DNA]</scope>
</reference>